<evidence type="ECO:0008006" key="6">
    <source>
        <dbReference type="Google" id="ProtNLM"/>
    </source>
</evidence>
<dbReference type="PROSITE" id="PS01167">
    <property type="entry name" value="RIBOSOMAL_L17"/>
    <property type="match status" value="1"/>
</dbReference>
<comment type="similarity">
    <text evidence="1">Belongs to the bacterial ribosomal protein bL17 family.</text>
</comment>
<dbReference type="GO" id="GO:0006412">
    <property type="term" value="P:translation"/>
    <property type="evidence" value="ECO:0007669"/>
    <property type="project" value="InterPro"/>
</dbReference>
<gene>
    <name evidence="5" type="ORF">METZ01_LOCUS27534</name>
</gene>
<dbReference type="PANTHER" id="PTHR14413">
    <property type="entry name" value="RIBOSOMAL PROTEIN L17"/>
    <property type="match status" value="1"/>
</dbReference>
<dbReference type="Pfam" id="PF01196">
    <property type="entry name" value="Ribosomal_L17"/>
    <property type="match status" value="1"/>
</dbReference>
<dbReference type="EMBL" id="UINC01001219">
    <property type="protein sequence ID" value="SUZ74680.1"/>
    <property type="molecule type" value="Genomic_DNA"/>
</dbReference>
<evidence type="ECO:0000256" key="2">
    <source>
        <dbReference type="ARBA" id="ARBA00022980"/>
    </source>
</evidence>
<proteinExistence type="inferred from homology"/>
<keyword evidence="3" id="KW-0687">Ribonucleoprotein</keyword>
<evidence type="ECO:0000256" key="3">
    <source>
        <dbReference type="ARBA" id="ARBA00023274"/>
    </source>
</evidence>
<name>A0A381Q6K5_9ZZZZ</name>
<dbReference type="InterPro" id="IPR047859">
    <property type="entry name" value="Ribosomal_bL17_CS"/>
</dbReference>
<reference evidence="5" key="1">
    <citation type="submission" date="2018-05" db="EMBL/GenBank/DDBJ databases">
        <authorList>
            <person name="Lanie J.A."/>
            <person name="Ng W.-L."/>
            <person name="Kazmierczak K.M."/>
            <person name="Andrzejewski T.M."/>
            <person name="Davidsen T.M."/>
            <person name="Wayne K.J."/>
            <person name="Tettelin H."/>
            <person name="Glass J.I."/>
            <person name="Rusch D."/>
            <person name="Podicherti R."/>
            <person name="Tsui H.-C.T."/>
            <person name="Winkler M.E."/>
        </authorList>
    </citation>
    <scope>NUCLEOTIDE SEQUENCE</scope>
</reference>
<keyword evidence="2" id="KW-0689">Ribosomal protein</keyword>
<dbReference type="GO" id="GO:0003735">
    <property type="term" value="F:structural constituent of ribosome"/>
    <property type="evidence" value="ECO:0007669"/>
    <property type="project" value="InterPro"/>
</dbReference>
<dbReference type="HAMAP" id="MF_01368">
    <property type="entry name" value="Ribosomal_bL17"/>
    <property type="match status" value="1"/>
</dbReference>
<dbReference type="SUPFAM" id="SSF64263">
    <property type="entry name" value="Prokaryotic ribosomal protein L17"/>
    <property type="match status" value="1"/>
</dbReference>
<dbReference type="InterPro" id="IPR000456">
    <property type="entry name" value="Ribosomal_bL17"/>
</dbReference>
<dbReference type="AlphaFoldDB" id="A0A381Q6K5"/>
<accession>A0A381Q6K5</accession>
<feature type="compositionally biased region" description="Basic residues" evidence="4">
    <location>
        <begin position="180"/>
        <end position="193"/>
    </location>
</feature>
<evidence type="ECO:0000256" key="1">
    <source>
        <dbReference type="ARBA" id="ARBA00008777"/>
    </source>
</evidence>
<dbReference type="PANTHER" id="PTHR14413:SF16">
    <property type="entry name" value="LARGE RIBOSOMAL SUBUNIT PROTEIN BL17M"/>
    <property type="match status" value="1"/>
</dbReference>
<dbReference type="NCBIfam" id="TIGR00059">
    <property type="entry name" value="L17"/>
    <property type="match status" value="1"/>
</dbReference>
<sequence length="199" mass="22149">MRHRVAHRKLGRTSEHRLALLRNQAVALLRHERIETTVPRAKELRPFVERLITLAKRGLASEEQSKIVHARRLVRREIADPIVLSKLFDGIAPRFSARAGGYTRLLRLGVRRGDSAEVAQVELVGSEYVQAPVKSDGEETTVQVKSKGVGGRLRAAAQRIRGKASKPTDDEASIPNNADKKRRRASKKTKAAAKKSTDK</sequence>
<dbReference type="InterPro" id="IPR036373">
    <property type="entry name" value="Ribosomal_bL17_sf"/>
</dbReference>
<dbReference type="GO" id="GO:0022625">
    <property type="term" value="C:cytosolic large ribosomal subunit"/>
    <property type="evidence" value="ECO:0007669"/>
    <property type="project" value="TreeGrafter"/>
</dbReference>
<evidence type="ECO:0000256" key="4">
    <source>
        <dbReference type="SAM" id="MobiDB-lite"/>
    </source>
</evidence>
<feature type="region of interest" description="Disordered" evidence="4">
    <location>
        <begin position="134"/>
        <end position="199"/>
    </location>
</feature>
<protein>
    <recommendedName>
        <fullName evidence="6">50S ribosomal protein L17</fullName>
    </recommendedName>
</protein>
<evidence type="ECO:0000313" key="5">
    <source>
        <dbReference type="EMBL" id="SUZ74680.1"/>
    </source>
</evidence>
<dbReference type="Gene3D" id="3.90.1030.10">
    <property type="entry name" value="Ribosomal protein L17"/>
    <property type="match status" value="1"/>
</dbReference>
<organism evidence="5">
    <name type="scientific">marine metagenome</name>
    <dbReference type="NCBI Taxonomy" id="408172"/>
    <lineage>
        <taxon>unclassified sequences</taxon>
        <taxon>metagenomes</taxon>
        <taxon>ecological metagenomes</taxon>
    </lineage>
</organism>